<dbReference type="InterPro" id="IPR032675">
    <property type="entry name" value="LRR_dom_sf"/>
</dbReference>
<dbReference type="SUPFAM" id="SSF52058">
    <property type="entry name" value="L domain-like"/>
    <property type="match status" value="1"/>
</dbReference>
<accession>A0A8B9EJV7</accession>
<keyword evidence="2" id="KW-1185">Reference proteome</keyword>
<evidence type="ECO:0000313" key="1">
    <source>
        <dbReference type="Ensembl" id="ENSACDP00005023149.1"/>
    </source>
</evidence>
<organism evidence="1 2">
    <name type="scientific">Anser cygnoides</name>
    <name type="common">Swan goose</name>
    <dbReference type="NCBI Taxonomy" id="8845"/>
    <lineage>
        <taxon>Eukaryota</taxon>
        <taxon>Metazoa</taxon>
        <taxon>Chordata</taxon>
        <taxon>Craniata</taxon>
        <taxon>Vertebrata</taxon>
        <taxon>Euteleostomi</taxon>
        <taxon>Archelosauria</taxon>
        <taxon>Archosauria</taxon>
        <taxon>Dinosauria</taxon>
        <taxon>Saurischia</taxon>
        <taxon>Theropoda</taxon>
        <taxon>Coelurosauria</taxon>
        <taxon>Aves</taxon>
        <taxon>Neognathae</taxon>
        <taxon>Galloanserae</taxon>
        <taxon>Anseriformes</taxon>
        <taxon>Anatidae</taxon>
        <taxon>Anserinae</taxon>
        <taxon>Anser</taxon>
    </lineage>
</organism>
<reference evidence="1" key="2">
    <citation type="submission" date="2025-09" db="UniProtKB">
        <authorList>
            <consortium name="Ensembl"/>
        </authorList>
    </citation>
    <scope>IDENTIFICATION</scope>
</reference>
<dbReference type="AlphaFoldDB" id="A0A8B9EJV7"/>
<sequence>MGIAEGVCIARGSVLHEGSCCMTASVAEGLCSTRVCIARGRLLHEGVHCTRMHCTRVFYCNDRGLTAVPEGLPPGATTLFLQNNRIGDAGIPPRLGRLPALRVLYLYANALEQLPRALAGPQRPGGA</sequence>
<dbReference type="Ensembl" id="ENSACDT00005027695.1">
    <property type="protein sequence ID" value="ENSACDP00005023149.1"/>
    <property type="gene ID" value="ENSACDG00005016795.1"/>
</dbReference>
<proteinExistence type="predicted"/>
<evidence type="ECO:0000313" key="2">
    <source>
        <dbReference type="Proteomes" id="UP000694521"/>
    </source>
</evidence>
<dbReference type="Proteomes" id="UP000694521">
    <property type="component" value="Unplaced"/>
</dbReference>
<name>A0A8B9EJV7_ANSCY</name>
<protein>
    <submittedName>
        <fullName evidence="1">Uncharacterized protein</fullName>
    </submittedName>
</protein>
<dbReference type="Gene3D" id="3.80.10.10">
    <property type="entry name" value="Ribonuclease Inhibitor"/>
    <property type="match status" value="1"/>
</dbReference>
<reference evidence="1" key="1">
    <citation type="submission" date="2025-08" db="UniProtKB">
        <authorList>
            <consortium name="Ensembl"/>
        </authorList>
    </citation>
    <scope>IDENTIFICATION</scope>
</reference>